<comment type="caution">
    <text evidence="2">The sequence shown here is derived from an EMBL/GenBank/DDBJ whole genome shotgun (WGS) entry which is preliminary data.</text>
</comment>
<dbReference type="Pfam" id="PF03351">
    <property type="entry name" value="DOMON"/>
    <property type="match status" value="1"/>
</dbReference>
<protein>
    <submittedName>
        <fullName evidence="2">DOMON domain-containing protein</fullName>
    </submittedName>
</protein>
<evidence type="ECO:0000313" key="2">
    <source>
        <dbReference type="EMBL" id="MBC8430973.1"/>
    </source>
</evidence>
<dbReference type="EMBL" id="JACNIG010000098">
    <property type="protein sequence ID" value="MBC8430973.1"/>
    <property type="molecule type" value="Genomic_DNA"/>
</dbReference>
<dbReference type="InterPro" id="IPR045266">
    <property type="entry name" value="DOH_DOMON"/>
</dbReference>
<evidence type="ECO:0000313" key="3">
    <source>
        <dbReference type="Proteomes" id="UP000605201"/>
    </source>
</evidence>
<gene>
    <name evidence="2" type="ORF">H8D96_03540</name>
</gene>
<dbReference type="CDD" id="cd09631">
    <property type="entry name" value="DOMON_DOH"/>
    <property type="match status" value="1"/>
</dbReference>
<dbReference type="SMART" id="SM00664">
    <property type="entry name" value="DoH"/>
    <property type="match status" value="1"/>
</dbReference>
<proteinExistence type="predicted"/>
<sequence>MRHRNLGLAIFICLAMLTTPCFGTEIKYSHKIDVEKMSFHWEVAGTVLHVKLTAKTTGWVGIGFNPSEAMQDANFILGYVKNGEAKVTDDYGTSYTKHQQDSKLGGQKNISNVVGKEENGMTEIRFTIPLNSGDAKDKALSIDTETVVLLAYGAGRDSFKARHKFRTTLKVNLKTGAFSK</sequence>
<dbReference type="GO" id="GO:0005615">
    <property type="term" value="C:extracellular space"/>
    <property type="evidence" value="ECO:0007669"/>
    <property type="project" value="TreeGrafter"/>
</dbReference>
<dbReference type="GO" id="GO:0006589">
    <property type="term" value="P:octopamine biosynthetic process"/>
    <property type="evidence" value="ECO:0007669"/>
    <property type="project" value="TreeGrafter"/>
</dbReference>
<organism evidence="2 3">
    <name type="scientific">Candidatus Desulfatibia vada</name>
    <dbReference type="NCBI Taxonomy" id="2841696"/>
    <lineage>
        <taxon>Bacteria</taxon>
        <taxon>Pseudomonadati</taxon>
        <taxon>Thermodesulfobacteriota</taxon>
        <taxon>Desulfobacteria</taxon>
        <taxon>Desulfobacterales</taxon>
        <taxon>Desulfobacterales incertae sedis</taxon>
        <taxon>Candidatus Desulfatibia</taxon>
    </lineage>
</organism>
<dbReference type="InterPro" id="IPR000945">
    <property type="entry name" value="DBH-like"/>
</dbReference>
<evidence type="ECO:0000259" key="1">
    <source>
        <dbReference type="PROSITE" id="PS50836"/>
    </source>
</evidence>
<feature type="domain" description="DOMON" evidence="1">
    <location>
        <begin position="35"/>
        <end position="153"/>
    </location>
</feature>
<dbReference type="GO" id="GO:0042420">
    <property type="term" value="P:dopamine catabolic process"/>
    <property type="evidence" value="ECO:0007669"/>
    <property type="project" value="TreeGrafter"/>
</dbReference>
<accession>A0A8J6TPH7</accession>
<dbReference type="GO" id="GO:0030667">
    <property type="term" value="C:secretory granule membrane"/>
    <property type="evidence" value="ECO:0007669"/>
    <property type="project" value="TreeGrafter"/>
</dbReference>
<dbReference type="Proteomes" id="UP000605201">
    <property type="component" value="Unassembled WGS sequence"/>
</dbReference>
<dbReference type="GO" id="GO:0042421">
    <property type="term" value="P:norepinephrine biosynthetic process"/>
    <property type="evidence" value="ECO:0007669"/>
    <property type="project" value="TreeGrafter"/>
</dbReference>
<dbReference type="InterPro" id="IPR005018">
    <property type="entry name" value="DOMON_domain"/>
</dbReference>
<dbReference type="PANTHER" id="PTHR10157">
    <property type="entry name" value="DOPAMINE BETA HYDROXYLASE RELATED"/>
    <property type="match status" value="1"/>
</dbReference>
<dbReference type="PROSITE" id="PS50836">
    <property type="entry name" value="DOMON"/>
    <property type="match status" value="1"/>
</dbReference>
<dbReference type="AlphaFoldDB" id="A0A8J6TPH7"/>
<dbReference type="Gene3D" id="2.60.40.1210">
    <property type="entry name" value="Cellobiose dehydrogenase, cytochrome domain"/>
    <property type="match status" value="1"/>
</dbReference>
<reference evidence="2 3" key="1">
    <citation type="submission" date="2020-08" db="EMBL/GenBank/DDBJ databases">
        <title>Bridging the membrane lipid divide: bacteria of the FCB group superphylum have the potential to synthesize archaeal ether lipids.</title>
        <authorList>
            <person name="Villanueva L."/>
            <person name="Von Meijenfeldt F.A.B."/>
            <person name="Westbye A.B."/>
            <person name="Yadav S."/>
            <person name="Hopmans E.C."/>
            <person name="Dutilh B.E."/>
            <person name="Sinninghe Damste J.S."/>
        </authorList>
    </citation>
    <scope>NUCLEOTIDE SEQUENCE [LARGE SCALE GENOMIC DNA]</scope>
    <source>
        <strain evidence="2">NIOZ-UU17</strain>
    </source>
</reference>
<dbReference type="PANTHER" id="PTHR10157:SF23">
    <property type="entry name" value="MOXD1 HOMOLOG 1"/>
    <property type="match status" value="1"/>
</dbReference>
<name>A0A8J6TPH7_9BACT</name>
<dbReference type="GO" id="GO:0004500">
    <property type="term" value="F:dopamine beta-monooxygenase activity"/>
    <property type="evidence" value="ECO:0007669"/>
    <property type="project" value="InterPro"/>
</dbReference>